<dbReference type="EC" id="2.7.13.3" evidence="2"/>
<dbReference type="Gene3D" id="3.30.450.20">
    <property type="entry name" value="PAS domain"/>
    <property type="match status" value="2"/>
</dbReference>
<keyword evidence="10" id="KW-0547">Nucleotide-binding</keyword>
<accession>A0ABY4SHH2</accession>
<feature type="domain" description="Response regulatory" evidence="9">
    <location>
        <begin position="548"/>
        <end position="665"/>
    </location>
</feature>
<keyword evidence="10" id="KW-0067">ATP-binding</keyword>
<dbReference type="PRINTS" id="PR00344">
    <property type="entry name" value="BCTRLSENSOR"/>
</dbReference>
<evidence type="ECO:0000256" key="5">
    <source>
        <dbReference type="ARBA" id="ARBA00022777"/>
    </source>
</evidence>
<dbReference type="InterPro" id="IPR005467">
    <property type="entry name" value="His_kinase_dom"/>
</dbReference>
<feature type="modified residue" description="4-aspartylphosphate" evidence="6">
    <location>
        <position position="598"/>
    </location>
</feature>
<dbReference type="Gene3D" id="3.30.565.10">
    <property type="entry name" value="Histidine kinase-like ATPase, C-terminal domain"/>
    <property type="match status" value="1"/>
</dbReference>
<gene>
    <name evidence="10" type="ORF">MW290_21835</name>
</gene>
<dbReference type="InterPro" id="IPR001789">
    <property type="entry name" value="Sig_transdc_resp-reg_receiver"/>
</dbReference>
<evidence type="ECO:0000256" key="2">
    <source>
        <dbReference type="ARBA" id="ARBA00012438"/>
    </source>
</evidence>
<evidence type="ECO:0000256" key="3">
    <source>
        <dbReference type="ARBA" id="ARBA00022553"/>
    </source>
</evidence>
<dbReference type="PROSITE" id="PS50109">
    <property type="entry name" value="HIS_KIN"/>
    <property type="match status" value="1"/>
</dbReference>
<dbReference type="SUPFAM" id="SSF52172">
    <property type="entry name" value="CheY-like"/>
    <property type="match status" value="1"/>
</dbReference>
<evidence type="ECO:0000259" key="8">
    <source>
        <dbReference type="PROSITE" id="PS50109"/>
    </source>
</evidence>
<keyword evidence="3 6" id="KW-0597">Phosphoprotein</keyword>
<proteinExistence type="predicted"/>
<sequence length="677" mass="72925">MSADPAVVDPGASDPGTATLAGPPCTALHKLPAAVFVLHQAEDGRFSFPFASEALQRIFMIPAARLAADAAVVAGSIPADDLALLKRQLAQALELGQTCHCRLRICPPGVKEAWYELVAAPELLPAGGALWHGLLTDVTHQQRRQEELRLQQRRWRQAARVADLGLVEYDPVSARLRLDAVASRHHGLLATPAWLALADWLALLAPDDRLLGHAALNSTPVPGATERLHLRLPLPDGSQRTLELMLQQAEDEDRLVGTCRVAEPARQPATAHPVPTVPRDAPATDAGASNDAAPDAGTEATRLPPHQREFLSRISHELRTPLNGVLGFAQLMAQDRNAPLPPAQQQRLEVIRQSGARLMGLIDQLLDVRGLEEGRTLLRPAPLDLREPLRRCLDRLTPLARERQVQVAADVPADTPPLLADGDALARVLENLLSNAIQYNRPGGHVHLHLTLRGRQAILAVEDTGRGMSAQQLSRLFDPLQRVEAPGQPAQGSGLGLVIARQLVQAMDGRIRVQSKPGVGTRVELQLPLAERRAATPPPQPPADPRQRILYIEDDPVNTLLMQHLIEGQPGWRLITAATGAQGLALAHSERPAVILLDLHLPDISGQQVLQALRSDPATRDIPCVAVSADARTEPLAMPGSGGFDASWNKPIDVDQVLGGLRSLLAASRAPRLQGHG</sequence>
<keyword evidence="5" id="KW-0418">Kinase</keyword>
<dbReference type="Gene3D" id="3.40.50.2300">
    <property type="match status" value="1"/>
</dbReference>
<dbReference type="InterPro" id="IPR003594">
    <property type="entry name" value="HATPase_dom"/>
</dbReference>
<keyword evidence="4" id="KW-0808">Transferase</keyword>
<dbReference type="SMART" id="SM00448">
    <property type="entry name" value="REC"/>
    <property type="match status" value="1"/>
</dbReference>
<evidence type="ECO:0000256" key="4">
    <source>
        <dbReference type="ARBA" id="ARBA00022679"/>
    </source>
</evidence>
<dbReference type="InterPro" id="IPR036097">
    <property type="entry name" value="HisK_dim/P_sf"/>
</dbReference>
<evidence type="ECO:0000313" key="11">
    <source>
        <dbReference type="Proteomes" id="UP001056201"/>
    </source>
</evidence>
<dbReference type="SUPFAM" id="SSF55785">
    <property type="entry name" value="PYP-like sensor domain (PAS domain)"/>
    <property type="match status" value="2"/>
</dbReference>
<dbReference type="Pfam" id="PF02518">
    <property type="entry name" value="HATPase_c"/>
    <property type="match status" value="1"/>
</dbReference>
<evidence type="ECO:0000256" key="1">
    <source>
        <dbReference type="ARBA" id="ARBA00000085"/>
    </source>
</evidence>
<dbReference type="Gene3D" id="1.10.287.130">
    <property type="match status" value="1"/>
</dbReference>
<evidence type="ECO:0000259" key="9">
    <source>
        <dbReference type="PROSITE" id="PS50110"/>
    </source>
</evidence>
<organism evidence="10 11">
    <name type="scientific">Aquincola tertiaricarbonis</name>
    <dbReference type="NCBI Taxonomy" id="391953"/>
    <lineage>
        <taxon>Bacteria</taxon>
        <taxon>Pseudomonadati</taxon>
        <taxon>Pseudomonadota</taxon>
        <taxon>Betaproteobacteria</taxon>
        <taxon>Burkholderiales</taxon>
        <taxon>Sphaerotilaceae</taxon>
        <taxon>Aquincola</taxon>
    </lineage>
</organism>
<dbReference type="SUPFAM" id="SSF55874">
    <property type="entry name" value="ATPase domain of HSP90 chaperone/DNA topoisomerase II/histidine kinase"/>
    <property type="match status" value="1"/>
</dbReference>
<dbReference type="PROSITE" id="PS50110">
    <property type="entry name" value="RESPONSE_REGULATORY"/>
    <property type="match status" value="1"/>
</dbReference>
<dbReference type="PANTHER" id="PTHR43047">
    <property type="entry name" value="TWO-COMPONENT HISTIDINE PROTEIN KINASE"/>
    <property type="match status" value="1"/>
</dbReference>
<dbReference type="Proteomes" id="UP001056201">
    <property type="component" value="Chromosome 2"/>
</dbReference>
<name>A0ABY4SHH2_AQUTE</name>
<protein>
    <recommendedName>
        <fullName evidence="2">histidine kinase</fullName>
        <ecNumber evidence="2">2.7.13.3</ecNumber>
    </recommendedName>
</protein>
<dbReference type="InterPro" id="IPR003661">
    <property type="entry name" value="HisK_dim/P_dom"/>
</dbReference>
<evidence type="ECO:0000256" key="7">
    <source>
        <dbReference type="SAM" id="MobiDB-lite"/>
    </source>
</evidence>
<feature type="domain" description="Histidine kinase" evidence="8">
    <location>
        <begin position="313"/>
        <end position="531"/>
    </location>
</feature>
<dbReference type="InterPro" id="IPR036890">
    <property type="entry name" value="HATPase_C_sf"/>
</dbReference>
<dbReference type="SMART" id="SM00387">
    <property type="entry name" value="HATPase_c"/>
    <property type="match status" value="1"/>
</dbReference>
<dbReference type="CDD" id="cd00082">
    <property type="entry name" value="HisKA"/>
    <property type="match status" value="1"/>
</dbReference>
<dbReference type="EMBL" id="CP097636">
    <property type="protein sequence ID" value="URI11582.1"/>
    <property type="molecule type" value="Genomic_DNA"/>
</dbReference>
<feature type="region of interest" description="Disordered" evidence="7">
    <location>
        <begin position="264"/>
        <end position="301"/>
    </location>
</feature>
<dbReference type="SMART" id="SM00388">
    <property type="entry name" value="HisKA"/>
    <property type="match status" value="1"/>
</dbReference>
<dbReference type="InterPro" id="IPR004358">
    <property type="entry name" value="Sig_transdc_His_kin-like_C"/>
</dbReference>
<evidence type="ECO:0000313" key="10">
    <source>
        <dbReference type="EMBL" id="URI11582.1"/>
    </source>
</evidence>
<dbReference type="Pfam" id="PF00512">
    <property type="entry name" value="HisKA"/>
    <property type="match status" value="1"/>
</dbReference>
<dbReference type="InterPro" id="IPR011006">
    <property type="entry name" value="CheY-like_superfamily"/>
</dbReference>
<dbReference type="InterPro" id="IPR035965">
    <property type="entry name" value="PAS-like_dom_sf"/>
</dbReference>
<evidence type="ECO:0000256" key="6">
    <source>
        <dbReference type="PROSITE-ProRule" id="PRU00169"/>
    </source>
</evidence>
<dbReference type="SUPFAM" id="SSF47384">
    <property type="entry name" value="Homodimeric domain of signal transducing histidine kinase"/>
    <property type="match status" value="1"/>
</dbReference>
<dbReference type="PANTHER" id="PTHR43047:SF72">
    <property type="entry name" value="OSMOSENSING HISTIDINE PROTEIN KINASE SLN1"/>
    <property type="match status" value="1"/>
</dbReference>
<dbReference type="RefSeq" id="WP_250199776.1">
    <property type="nucleotide sequence ID" value="NZ_CP097636.1"/>
</dbReference>
<dbReference type="Pfam" id="PF00072">
    <property type="entry name" value="Response_reg"/>
    <property type="match status" value="1"/>
</dbReference>
<reference evidence="10" key="1">
    <citation type="submission" date="2022-05" db="EMBL/GenBank/DDBJ databases">
        <title>An RpoN-dependent PEP-CTERM gene is involved in floc formation of an Aquincola tertiaricarbonis strain.</title>
        <authorList>
            <person name="Qiu D."/>
            <person name="Xia M."/>
        </authorList>
    </citation>
    <scope>NUCLEOTIDE SEQUENCE</scope>
    <source>
        <strain evidence="10">RN12</strain>
    </source>
</reference>
<dbReference type="GO" id="GO:0005524">
    <property type="term" value="F:ATP binding"/>
    <property type="evidence" value="ECO:0007669"/>
    <property type="project" value="UniProtKB-KW"/>
</dbReference>
<comment type="catalytic activity">
    <reaction evidence="1">
        <text>ATP + protein L-histidine = ADP + protein N-phospho-L-histidine.</text>
        <dbReference type="EC" id="2.7.13.3"/>
    </reaction>
</comment>
<keyword evidence="11" id="KW-1185">Reference proteome</keyword>